<dbReference type="PANTHER" id="PTHR14110:SF0">
    <property type="entry name" value="MITOCHONDRIAL IMPORT INNER MEMBRANE TRANSLOCASE SUBUNIT TIM22"/>
    <property type="match status" value="1"/>
</dbReference>
<keyword evidence="9" id="KW-0813">Transport</keyword>
<reference evidence="10 11" key="1">
    <citation type="journal article" date="2023" name="Elife">
        <title>Identification of key yeast species and microbe-microbe interactions impacting larval growth of Drosophila in the wild.</title>
        <authorList>
            <person name="Mure A."/>
            <person name="Sugiura Y."/>
            <person name="Maeda R."/>
            <person name="Honda K."/>
            <person name="Sakurai N."/>
            <person name="Takahashi Y."/>
            <person name="Watada M."/>
            <person name="Katoh T."/>
            <person name="Gotoh A."/>
            <person name="Gotoh Y."/>
            <person name="Taniguchi I."/>
            <person name="Nakamura K."/>
            <person name="Hayashi T."/>
            <person name="Katayama T."/>
            <person name="Uemura T."/>
            <person name="Hattori Y."/>
        </authorList>
    </citation>
    <scope>NUCLEOTIDE SEQUENCE [LARGE SCALE GENOMIC DNA]</scope>
    <source>
        <strain evidence="10 11">SB-73</strain>
    </source>
</reference>
<keyword evidence="5 9" id="KW-0999">Mitochondrion inner membrane</keyword>
<dbReference type="GO" id="GO:0045039">
    <property type="term" value="P:protein insertion into mitochondrial inner membrane"/>
    <property type="evidence" value="ECO:0007669"/>
    <property type="project" value="UniProtKB-UniRule"/>
</dbReference>
<dbReference type="GO" id="GO:0030943">
    <property type="term" value="F:mitochondrion targeting sequence binding"/>
    <property type="evidence" value="ECO:0007669"/>
    <property type="project" value="TreeGrafter"/>
</dbReference>
<comment type="caution">
    <text evidence="10">The sequence shown here is derived from an EMBL/GenBank/DDBJ whole genome shotgun (WGS) entry which is preliminary data.</text>
</comment>
<evidence type="ECO:0000256" key="3">
    <source>
        <dbReference type="ARBA" id="ARBA00020722"/>
    </source>
</evidence>
<evidence type="ECO:0000256" key="5">
    <source>
        <dbReference type="ARBA" id="ARBA00022792"/>
    </source>
</evidence>
<dbReference type="AlphaFoldDB" id="A0AAV5RF92"/>
<keyword evidence="4" id="KW-0812">Transmembrane</keyword>
<evidence type="ECO:0000256" key="7">
    <source>
        <dbReference type="ARBA" id="ARBA00023128"/>
    </source>
</evidence>
<comment type="similarity">
    <text evidence="2 9">Belongs to the Tim17/Tim22/Tim23 family.</text>
</comment>
<evidence type="ECO:0000313" key="10">
    <source>
        <dbReference type="EMBL" id="GMM49286.1"/>
    </source>
</evidence>
<evidence type="ECO:0000313" key="11">
    <source>
        <dbReference type="Proteomes" id="UP001362899"/>
    </source>
</evidence>
<keyword evidence="9" id="KW-0811">Translocation</keyword>
<evidence type="ECO:0000256" key="6">
    <source>
        <dbReference type="ARBA" id="ARBA00022989"/>
    </source>
</evidence>
<gene>
    <name evidence="10" type="ORF">DASB73_002440</name>
</gene>
<dbReference type="InterPro" id="IPR039175">
    <property type="entry name" value="TIM22"/>
</dbReference>
<keyword evidence="6" id="KW-1133">Transmembrane helix</keyword>
<comment type="subunit">
    <text evidence="9">Component of the TIM22 complex.</text>
</comment>
<keyword evidence="9" id="KW-0653">Protein transport</keyword>
<keyword evidence="7 9" id="KW-0496">Mitochondrion</keyword>
<protein>
    <recommendedName>
        <fullName evidence="3 9">Mitochondrial import inner membrane translocase subunit TIM22</fullName>
    </recommendedName>
</protein>
<dbReference type="EMBL" id="BTGC01000001">
    <property type="protein sequence ID" value="GMM49286.1"/>
    <property type="molecule type" value="Genomic_DNA"/>
</dbReference>
<evidence type="ECO:0000256" key="9">
    <source>
        <dbReference type="RuleBase" id="RU367038"/>
    </source>
</evidence>
<comment type="function">
    <text evidence="9">Essential core component of the TIM22 complex, a complex that mediates the import and insertion of multi-pass transmembrane proteins into the mitochondrial inner membrane. In the TIM22 complex, it constitutes the voltage-activated and signal-gated channel. Forms a twin-pore translocase that uses the membrane potential as external driving force in 2 voltage-dependent steps.</text>
</comment>
<dbReference type="PANTHER" id="PTHR14110">
    <property type="entry name" value="MITOCHONDRIAL IMPORT INNER MEMBRANE TRANSLOCASE SUBUNIT TIM22"/>
    <property type="match status" value="1"/>
</dbReference>
<evidence type="ECO:0000256" key="8">
    <source>
        <dbReference type="ARBA" id="ARBA00023136"/>
    </source>
</evidence>
<name>A0AAV5RF92_STABA</name>
<dbReference type="Pfam" id="PF02466">
    <property type="entry name" value="Tim17"/>
    <property type="match status" value="1"/>
</dbReference>
<keyword evidence="8" id="KW-0472">Membrane</keyword>
<dbReference type="GO" id="GO:0008320">
    <property type="term" value="F:protein transmembrane transporter activity"/>
    <property type="evidence" value="ECO:0007669"/>
    <property type="project" value="UniProtKB-UniRule"/>
</dbReference>
<evidence type="ECO:0000256" key="4">
    <source>
        <dbReference type="ARBA" id="ARBA00022692"/>
    </source>
</evidence>
<organism evidence="10 11">
    <name type="scientific">Starmerella bacillaris</name>
    <name type="common">Yeast</name>
    <name type="synonym">Candida zemplinina</name>
    <dbReference type="NCBI Taxonomy" id="1247836"/>
    <lineage>
        <taxon>Eukaryota</taxon>
        <taxon>Fungi</taxon>
        <taxon>Dikarya</taxon>
        <taxon>Ascomycota</taxon>
        <taxon>Saccharomycotina</taxon>
        <taxon>Dipodascomycetes</taxon>
        <taxon>Dipodascales</taxon>
        <taxon>Trichomonascaceae</taxon>
        <taxon>Starmerella</taxon>
    </lineage>
</organism>
<evidence type="ECO:0000256" key="1">
    <source>
        <dbReference type="ARBA" id="ARBA00004448"/>
    </source>
</evidence>
<keyword evidence="11" id="KW-1185">Reference proteome</keyword>
<dbReference type="Proteomes" id="UP001362899">
    <property type="component" value="Unassembled WGS sequence"/>
</dbReference>
<dbReference type="GO" id="GO:0042721">
    <property type="term" value="C:TIM22 mitochondrial import inner membrane insertion complex"/>
    <property type="evidence" value="ECO:0007669"/>
    <property type="project" value="UniProtKB-UniRule"/>
</dbReference>
<evidence type="ECO:0000256" key="2">
    <source>
        <dbReference type="ARBA" id="ARBA00008444"/>
    </source>
</evidence>
<sequence>MSKAFPGFEVKPPKKEFAEMTVEEQAEAGALAMVEFMHSCPGKTAAAGIMGFGLGGVFGIFMSSLSYETASGYSDVSKIAHLPFKQQMKIQFTDMFKRSYSSAKNFGKVGGLYTGVECCIESLRAKNDMYNSLSAGAITGAGLAIRSGPIGAGMGAVGFALFSLAIETYLRSDHTLPPANDQDW</sequence>
<comment type="subcellular location">
    <subcellularLocation>
        <location evidence="1 9">Mitochondrion inner membrane</location>
        <topology evidence="1 9">Multi-pass membrane protein</topology>
    </subcellularLocation>
</comment>
<proteinExistence type="inferred from homology"/>
<accession>A0AAV5RF92</accession>